<feature type="compositionally biased region" description="Basic and acidic residues" evidence="1">
    <location>
        <begin position="80"/>
        <end position="92"/>
    </location>
</feature>
<accession>A0A0D2A3Q9</accession>
<sequence>MIKALCKRDRSWRRFKRAMVAKKHIFVRGQCVGKETVQNSSTMPHSKLTYFRCGQNLCFLLMRERNMIVWSVVERSRHRPENSREMKVHDDCLTASRPGASSREYDIR</sequence>
<feature type="region of interest" description="Disordered" evidence="1">
    <location>
        <begin position="80"/>
        <end position="108"/>
    </location>
</feature>
<dbReference type="EMBL" id="KN847558">
    <property type="protein sequence ID" value="KIW01055.1"/>
    <property type="molecule type" value="Genomic_DNA"/>
</dbReference>
<keyword evidence="3" id="KW-1185">Reference proteome</keyword>
<name>A0A0D2A3Q9_9PEZI</name>
<dbReference type="InParanoid" id="A0A0D2A3Q9"/>
<protein>
    <submittedName>
        <fullName evidence="2">Uncharacterized protein</fullName>
    </submittedName>
</protein>
<dbReference type="AlphaFoldDB" id="A0A0D2A3Q9"/>
<dbReference type="RefSeq" id="XP_016210924.1">
    <property type="nucleotide sequence ID" value="XM_016361349.1"/>
</dbReference>
<organism evidence="2 3">
    <name type="scientific">Verruconis gallopava</name>
    <dbReference type="NCBI Taxonomy" id="253628"/>
    <lineage>
        <taxon>Eukaryota</taxon>
        <taxon>Fungi</taxon>
        <taxon>Dikarya</taxon>
        <taxon>Ascomycota</taxon>
        <taxon>Pezizomycotina</taxon>
        <taxon>Dothideomycetes</taxon>
        <taxon>Pleosporomycetidae</taxon>
        <taxon>Venturiales</taxon>
        <taxon>Sympoventuriaceae</taxon>
        <taxon>Verruconis</taxon>
    </lineage>
</organism>
<dbReference type="VEuPathDB" id="FungiDB:PV09_07569"/>
<dbReference type="GeneID" id="27315542"/>
<gene>
    <name evidence="2" type="ORF">PV09_07569</name>
</gene>
<dbReference type="HOGENOM" id="CLU_2199026_0_0_1"/>
<evidence type="ECO:0000256" key="1">
    <source>
        <dbReference type="SAM" id="MobiDB-lite"/>
    </source>
</evidence>
<reference evidence="2 3" key="1">
    <citation type="submission" date="2015-01" db="EMBL/GenBank/DDBJ databases">
        <title>The Genome Sequence of Ochroconis gallopava CBS43764.</title>
        <authorList>
            <consortium name="The Broad Institute Genomics Platform"/>
            <person name="Cuomo C."/>
            <person name="de Hoog S."/>
            <person name="Gorbushina A."/>
            <person name="Stielow B."/>
            <person name="Teixiera M."/>
            <person name="Abouelleil A."/>
            <person name="Chapman S.B."/>
            <person name="Priest M."/>
            <person name="Young S.K."/>
            <person name="Wortman J."/>
            <person name="Nusbaum C."/>
            <person name="Birren B."/>
        </authorList>
    </citation>
    <scope>NUCLEOTIDE SEQUENCE [LARGE SCALE GENOMIC DNA]</scope>
    <source>
        <strain evidence="2 3">CBS 43764</strain>
    </source>
</reference>
<evidence type="ECO:0000313" key="2">
    <source>
        <dbReference type="EMBL" id="KIW01055.1"/>
    </source>
</evidence>
<proteinExistence type="predicted"/>
<evidence type="ECO:0000313" key="3">
    <source>
        <dbReference type="Proteomes" id="UP000053259"/>
    </source>
</evidence>
<dbReference type="Proteomes" id="UP000053259">
    <property type="component" value="Unassembled WGS sequence"/>
</dbReference>